<evidence type="ECO:0000313" key="12">
    <source>
        <dbReference type="EMBL" id="ABJ09868.1"/>
    </source>
</evidence>
<dbReference type="EMBL" id="CP000438">
    <property type="protein sequence ID" value="ABJ09868.1"/>
    <property type="molecule type" value="Genomic_DNA"/>
</dbReference>
<dbReference type="RefSeq" id="WP_003141098.1">
    <property type="nucleotide sequence ID" value="NC_008463.1"/>
</dbReference>
<evidence type="ECO:0000256" key="8">
    <source>
        <dbReference type="ARBA" id="ARBA00023077"/>
    </source>
</evidence>
<dbReference type="InterPro" id="IPR039426">
    <property type="entry name" value="TonB-dep_rcpt-like"/>
</dbReference>
<organism evidence="12 13">
    <name type="scientific">Pseudomonas aeruginosa (strain UCBPP-PA14)</name>
    <dbReference type="NCBI Taxonomy" id="208963"/>
    <lineage>
        <taxon>Bacteria</taxon>
        <taxon>Pseudomonadati</taxon>
        <taxon>Pseudomonadota</taxon>
        <taxon>Gammaproteobacteria</taxon>
        <taxon>Pseudomonadales</taxon>
        <taxon>Pseudomonadaceae</taxon>
        <taxon>Pseudomonas</taxon>
    </lineage>
</organism>
<keyword evidence="2" id="KW-0813">Transport</keyword>
<evidence type="ECO:0000256" key="3">
    <source>
        <dbReference type="ARBA" id="ARBA00022452"/>
    </source>
</evidence>
<evidence type="ECO:0000256" key="10">
    <source>
        <dbReference type="ARBA" id="ARBA00023237"/>
    </source>
</evidence>
<dbReference type="GO" id="GO:0006826">
    <property type="term" value="P:iron ion transport"/>
    <property type="evidence" value="ECO:0007669"/>
    <property type="project" value="UniProtKB-KW"/>
</dbReference>
<evidence type="ECO:0000256" key="5">
    <source>
        <dbReference type="ARBA" id="ARBA00022692"/>
    </source>
</evidence>
<keyword evidence="9" id="KW-0472">Membrane</keyword>
<reference evidence="12 13" key="1">
    <citation type="journal article" date="2006" name="Genome Biol.">
        <title>Genomic analysis reveals that Pseudomonas aeruginosa virulence is combinatorial.</title>
        <authorList>
            <person name="Lee D.G."/>
            <person name="Urbach J.M."/>
            <person name="Wu G."/>
            <person name="Liberati N.T."/>
            <person name="Feinbaum R.L."/>
            <person name="Miyata S."/>
            <person name="Diggins L.T."/>
            <person name="He J."/>
            <person name="Saucier M."/>
            <person name="Deziel E."/>
            <person name="Friedman L."/>
            <person name="Li L."/>
            <person name="Grills G."/>
            <person name="Montgomery K."/>
            <person name="Kucherlapati R."/>
            <person name="Rahme L.G."/>
            <person name="Ausubel F.M."/>
        </authorList>
    </citation>
    <scope>NUCLEOTIDE SEQUENCE [LARGE SCALE GENOMIC DNA]</scope>
    <source>
        <strain evidence="12 13">UCBPP-PA14</strain>
    </source>
</reference>
<dbReference type="InterPro" id="IPR000531">
    <property type="entry name" value="Beta-barrel_TonB"/>
</dbReference>
<proteinExistence type="predicted"/>
<evidence type="ECO:0000256" key="9">
    <source>
        <dbReference type="ARBA" id="ARBA00023136"/>
    </source>
</evidence>
<dbReference type="Pfam" id="PF00593">
    <property type="entry name" value="TonB_dep_Rec_b-barrel"/>
    <property type="match status" value="1"/>
</dbReference>
<accession>A0A0H2Z5U8</accession>
<dbReference type="InterPro" id="IPR036942">
    <property type="entry name" value="Beta-barrel_TonB_sf"/>
</dbReference>
<dbReference type="AlphaFoldDB" id="A0A0H2Z5U8"/>
<comment type="subcellular location">
    <subcellularLocation>
        <location evidence="1">Cell outer membrane</location>
        <topology evidence="1">Multi-pass membrane protein</topology>
    </subcellularLocation>
</comment>
<gene>
    <name evidence="12" type="ordered locus">PA14_54950</name>
</gene>
<keyword evidence="5" id="KW-0812">Transmembrane</keyword>
<keyword evidence="6" id="KW-0408">Iron</keyword>
<name>A0A0H2Z5U8_PSEAB</name>
<dbReference type="HOGENOM" id="CLU_610930_0_0_6"/>
<dbReference type="Proteomes" id="UP000000653">
    <property type="component" value="Chromosome"/>
</dbReference>
<evidence type="ECO:0000256" key="2">
    <source>
        <dbReference type="ARBA" id="ARBA00022448"/>
    </source>
</evidence>
<dbReference type="KEGG" id="pau:PA14_54950"/>
<sequence>MYAFSSRLEYDFDDMTVTAQTSYARLNDQNDYNFPDARIASDFSGLPPEQFLDPATNFIDWRKRDSRLTQEFRLGSLPGADIGWLAGVVFYQDRARRDRTSEMWYFGPSASGSTDYDLKTTGQALFGEATIPLNERLQLTVGARATREDKDFHSEYHSNGAEGAVPYFRESGSEDYRFLTGRTSLSYRWTDDLMTYASVSRGYKSGGFGLGSSLMWSGVPREPYDSSTVMSYELGMRSNWLDDSLVVNGALFFNDMSKEQMQSWDYENFTGKNLNLDARSAGFELDARYLASRNWWMEVGVAYTYSSLRHVSAEAAALQDGLRSGNRLPSVPEWTARTALGYEALGRELGFSGWLAEQRVNAMLTYNFVGSRFTDASNFGRLAPVHLISARLGIDWGDGEFYLFGDNLLDKRYMTIKDRFGTDPQGQPVYGVSYARGATLGVGMVLRF</sequence>
<evidence type="ECO:0000256" key="1">
    <source>
        <dbReference type="ARBA" id="ARBA00004571"/>
    </source>
</evidence>
<dbReference type="PANTHER" id="PTHR32552:SF81">
    <property type="entry name" value="TONB-DEPENDENT OUTER MEMBRANE RECEPTOR"/>
    <property type="match status" value="1"/>
</dbReference>
<keyword evidence="8" id="KW-0798">TonB box</keyword>
<keyword evidence="4" id="KW-0410">Iron transport</keyword>
<dbReference type="BioCyc" id="PAER208963:G1G74-4629-MONOMER"/>
<keyword evidence="3" id="KW-1134">Transmembrane beta strand</keyword>
<keyword evidence="10" id="KW-0998">Cell outer membrane</keyword>
<evidence type="ECO:0000259" key="11">
    <source>
        <dbReference type="Pfam" id="PF00593"/>
    </source>
</evidence>
<keyword evidence="7" id="KW-0406">Ion transport</keyword>
<evidence type="ECO:0000256" key="4">
    <source>
        <dbReference type="ARBA" id="ARBA00022496"/>
    </source>
</evidence>
<evidence type="ECO:0000256" key="7">
    <source>
        <dbReference type="ARBA" id="ARBA00023065"/>
    </source>
</evidence>
<evidence type="ECO:0000256" key="6">
    <source>
        <dbReference type="ARBA" id="ARBA00023004"/>
    </source>
</evidence>
<dbReference type="Gene3D" id="2.40.170.20">
    <property type="entry name" value="TonB-dependent receptor, beta-barrel domain"/>
    <property type="match status" value="1"/>
</dbReference>
<protein>
    <recommendedName>
        <fullName evidence="11">TonB-dependent receptor-like beta-barrel domain-containing protein</fullName>
    </recommendedName>
</protein>
<dbReference type="SUPFAM" id="SSF56935">
    <property type="entry name" value="Porins"/>
    <property type="match status" value="1"/>
</dbReference>
<feature type="domain" description="TonB-dependent receptor-like beta-barrel" evidence="11">
    <location>
        <begin position="5"/>
        <end position="408"/>
    </location>
</feature>
<evidence type="ECO:0000313" key="13">
    <source>
        <dbReference type="Proteomes" id="UP000000653"/>
    </source>
</evidence>
<dbReference type="PANTHER" id="PTHR32552">
    <property type="entry name" value="FERRICHROME IRON RECEPTOR-RELATED"/>
    <property type="match status" value="1"/>
</dbReference>
<dbReference type="GO" id="GO:0009279">
    <property type="term" value="C:cell outer membrane"/>
    <property type="evidence" value="ECO:0007669"/>
    <property type="project" value="UniProtKB-SubCell"/>
</dbReference>